<evidence type="ECO:0000313" key="1">
    <source>
        <dbReference type="EMBL" id="GFU52902.1"/>
    </source>
</evidence>
<keyword evidence="2" id="KW-1185">Reference proteome</keyword>
<comment type="caution">
    <text evidence="1">The sequence shown here is derived from an EMBL/GenBank/DDBJ whole genome shotgun (WGS) entry which is preliminary data.</text>
</comment>
<protein>
    <submittedName>
        <fullName evidence="1">Uncharacterized protein</fullName>
    </submittedName>
</protein>
<sequence>MSEWRKLLVLRRGVNHVARARAGRRECYTPGEHFAAAEDNAGTERAAESEPRFLRNLFIKTRGSYDLAAAEGKAIQGVQELYPEWQPEEPRPFVVFSEWKLPVTGWDPSRDSYIRFQFPMQTRDDLILDAIPVFEEEPGKFLVVKARPPHRF</sequence>
<dbReference type="Proteomes" id="UP000887013">
    <property type="component" value="Unassembled WGS sequence"/>
</dbReference>
<proteinExistence type="predicted"/>
<gene>
    <name evidence="1" type="ORF">NPIL_363751</name>
</gene>
<dbReference type="EMBL" id="BMAW01038655">
    <property type="protein sequence ID" value="GFU52902.1"/>
    <property type="molecule type" value="Genomic_DNA"/>
</dbReference>
<reference evidence="1" key="1">
    <citation type="submission" date="2020-08" db="EMBL/GenBank/DDBJ databases">
        <title>Multicomponent nature underlies the extraordinary mechanical properties of spider dragline silk.</title>
        <authorList>
            <person name="Kono N."/>
            <person name="Nakamura H."/>
            <person name="Mori M."/>
            <person name="Yoshida Y."/>
            <person name="Ohtoshi R."/>
            <person name="Malay A.D."/>
            <person name="Moran D.A.P."/>
            <person name="Tomita M."/>
            <person name="Numata K."/>
            <person name="Arakawa K."/>
        </authorList>
    </citation>
    <scope>NUCLEOTIDE SEQUENCE</scope>
</reference>
<evidence type="ECO:0000313" key="2">
    <source>
        <dbReference type="Proteomes" id="UP000887013"/>
    </source>
</evidence>
<name>A0A8X6QYT6_NEPPI</name>
<accession>A0A8X6QYT6</accession>
<organism evidence="1 2">
    <name type="scientific">Nephila pilipes</name>
    <name type="common">Giant wood spider</name>
    <name type="synonym">Nephila maculata</name>
    <dbReference type="NCBI Taxonomy" id="299642"/>
    <lineage>
        <taxon>Eukaryota</taxon>
        <taxon>Metazoa</taxon>
        <taxon>Ecdysozoa</taxon>
        <taxon>Arthropoda</taxon>
        <taxon>Chelicerata</taxon>
        <taxon>Arachnida</taxon>
        <taxon>Araneae</taxon>
        <taxon>Araneomorphae</taxon>
        <taxon>Entelegynae</taxon>
        <taxon>Araneoidea</taxon>
        <taxon>Nephilidae</taxon>
        <taxon>Nephila</taxon>
    </lineage>
</organism>
<dbReference type="AlphaFoldDB" id="A0A8X6QYT6"/>